<evidence type="ECO:0000256" key="2">
    <source>
        <dbReference type="SAM" id="SignalP"/>
    </source>
</evidence>
<keyword evidence="5" id="KW-1185">Reference proteome</keyword>
<sequence length="245" mass="25683">MSPRVVAAGLAAASLFVLGAAPGARAAPGAGEPAPRAAPLPARLADPGPGGQLITALAPGAGSTAGVVSWWDLRDGRWVRAGSAPARFGAKGLVEGAARRQGTNTTPTGLYDLPFAFGVQAPPRGTSYPFRPVREDSWWCQDNASRAYNRWAEPRPADCRAGESEHLVAYRAQYAHALVIGFNYRKPVRGRGAGIFLHVDGRGATAGCVSVPAGAMRRLLAWARPEKRPHIAIGTASGRTAITRY</sequence>
<evidence type="ECO:0000313" key="5">
    <source>
        <dbReference type="Proteomes" id="UP001243364"/>
    </source>
</evidence>
<evidence type="ECO:0000256" key="1">
    <source>
        <dbReference type="SAM" id="MobiDB-lite"/>
    </source>
</evidence>
<feature type="signal peptide" evidence="2">
    <location>
        <begin position="1"/>
        <end position="26"/>
    </location>
</feature>
<organism evidence="4 5">
    <name type="scientific">Streptomyces achromogenes</name>
    <dbReference type="NCBI Taxonomy" id="67255"/>
    <lineage>
        <taxon>Bacteria</taxon>
        <taxon>Bacillati</taxon>
        <taxon>Actinomycetota</taxon>
        <taxon>Actinomycetes</taxon>
        <taxon>Kitasatosporales</taxon>
        <taxon>Streptomycetaceae</taxon>
        <taxon>Streptomyces</taxon>
    </lineage>
</organism>
<reference evidence="4 5" key="1">
    <citation type="submission" date="2023-07" db="EMBL/GenBank/DDBJ databases">
        <title>Comparative genomics of wheat-associated soil bacteria to identify genetic determinants of phenazine resistance.</title>
        <authorList>
            <person name="Mouncey N."/>
        </authorList>
    </citation>
    <scope>NUCLEOTIDE SEQUENCE [LARGE SCALE GENOMIC DNA]</scope>
    <source>
        <strain evidence="4 5">W4I19-2</strain>
    </source>
</reference>
<comment type="caution">
    <text evidence="4">The sequence shown here is derived from an EMBL/GenBank/DDBJ whole genome shotgun (WGS) entry which is preliminary data.</text>
</comment>
<keyword evidence="2" id="KW-0732">Signal</keyword>
<gene>
    <name evidence="4" type="ORF">QFZ56_001618</name>
</gene>
<dbReference type="EMBL" id="JAUSYA010000001">
    <property type="protein sequence ID" value="MDQ0682655.1"/>
    <property type="molecule type" value="Genomic_DNA"/>
</dbReference>
<feature type="region of interest" description="Disordered" evidence="1">
    <location>
        <begin position="26"/>
        <end position="45"/>
    </location>
</feature>
<evidence type="ECO:0000259" key="3">
    <source>
        <dbReference type="Pfam" id="PF03734"/>
    </source>
</evidence>
<dbReference type="PANTHER" id="PTHR38589">
    <property type="entry name" value="BLR0621 PROTEIN"/>
    <property type="match status" value="1"/>
</dbReference>
<protein>
    <submittedName>
        <fullName evidence="4">L,D-peptidoglycan transpeptidase YkuD (ErfK/YbiS/YcfS/YnhG family)</fullName>
    </submittedName>
</protein>
<feature type="chain" id="PRO_5047375028" evidence="2">
    <location>
        <begin position="27"/>
        <end position="245"/>
    </location>
</feature>
<dbReference type="InterPro" id="IPR005490">
    <property type="entry name" value="LD_TPept_cat_dom"/>
</dbReference>
<dbReference type="PANTHER" id="PTHR38589:SF1">
    <property type="entry name" value="BLR0621 PROTEIN"/>
    <property type="match status" value="1"/>
</dbReference>
<name>A0ABU0PW77_STRAH</name>
<evidence type="ECO:0000313" key="4">
    <source>
        <dbReference type="EMBL" id="MDQ0682655.1"/>
    </source>
</evidence>
<dbReference type="Pfam" id="PF03734">
    <property type="entry name" value="YkuD"/>
    <property type="match status" value="1"/>
</dbReference>
<dbReference type="RefSeq" id="WP_307041254.1">
    <property type="nucleotide sequence ID" value="NZ_JAUSYA010000001.1"/>
</dbReference>
<dbReference type="Proteomes" id="UP001243364">
    <property type="component" value="Unassembled WGS sequence"/>
</dbReference>
<feature type="domain" description="L,D-TPase catalytic" evidence="3">
    <location>
        <begin position="82"/>
        <end position="225"/>
    </location>
</feature>
<accession>A0ABU0PW77</accession>
<proteinExistence type="predicted"/>